<keyword evidence="9" id="KW-1185">Reference proteome</keyword>
<accession>A0AAV2MS72</accession>
<dbReference type="GO" id="GO:0016055">
    <property type="term" value="P:Wnt signaling pathway"/>
    <property type="evidence" value="ECO:0007669"/>
    <property type="project" value="UniProtKB-KW"/>
</dbReference>
<comment type="subcellular location">
    <subcellularLocation>
        <location evidence="1">Nucleus envelope</location>
    </subcellularLocation>
</comment>
<dbReference type="GO" id="GO:0060061">
    <property type="term" value="P:Spemann organizer formation"/>
    <property type="evidence" value="ECO:0007669"/>
    <property type="project" value="TreeGrafter"/>
</dbReference>
<organism evidence="8 9">
    <name type="scientific">Knipowitschia caucasica</name>
    <name type="common">Caucasian dwarf goby</name>
    <name type="synonym">Pomatoschistus caucasicus</name>
    <dbReference type="NCBI Taxonomy" id="637954"/>
    <lineage>
        <taxon>Eukaryota</taxon>
        <taxon>Metazoa</taxon>
        <taxon>Chordata</taxon>
        <taxon>Craniata</taxon>
        <taxon>Vertebrata</taxon>
        <taxon>Euteleostomi</taxon>
        <taxon>Actinopterygii</taxon>
        <taxon>Neopterygii</taxon>
        <taxon>Teleostei</taxon>
        <taxon>Neoteleostei</taxon>
        <taxon>Acanthomorphata</taxon>
        <taxon>Gobiaria</taxon>
        <taxon>Gobiiformes</taxon>
        <taxon>Gobioidei</taxon>
        <taxon>Gobiidae</taxon>
        <taxon>Gobiinae</taxon>
        <taxon>Knipowitschia</taxon>
    </lineage>
</organism>
<evidence type="ECO:0000256" key="5">
    <source>
        <dbReference type="ARBA" id="ARBA00022687"/>
    </source>
</evidence>
<dbReference type="PANTHER" id="PTHR14482:SF0">
    <property type="entry name" value="PROTEIN CUSTOS"/>
    <property type="match status" value="1"/>
</dbReference>
<keyword evidence="5" id="KW-0879">Wnt signaling pathway</keyword>
<feature type="region of interest" description="Disordered" evidence="7">
    <location>
        <begin position="28"/>
        <end position="47"/>
    </location>
</feature>
<keyword evidence="6" id="KW-0539">Nucleus</keyword>
<evidence type="ECO:0000313" key="8">
    <source>
        <dbReference type="EMBL" id="CAL1616349.1"/>
    </source>
</evidence>
<evidence type="ECO:0000256" key="4">
    <source>
        <dbReference type="ARBA" id="ARBA00022473"/>
    </source>
</evidence>
<evidence type="ECO:0000256" key="3">
    <source>
        <dbReference type="ARBA" id="ARBA00013465"/>
    </source>
</evidence>
<dbReference type="PANTHER" id="PTHR14482">
    <property type="entry name" value="CHROMOSOME 12 ORF 43 HOMOLOG"/>
    <property type="match status" value="1"/>
</dbReference>
<dbReference type="InterPro" id="IPR026694">
    <property type="entry name" value="CUSTOS"/>
</dbReference>
<evidence type="ECO:0000256" key="7">
    <source>
        <dbReference type="SAM" id="MobiDB-lite"/>
    </source>
</evidence>
<comment type="similarity">
    <text evidence="2">Belongs to the CUSTOS family.</text>
</comment>
<dbReference type="Pfam" id="PF23999">
    <property type="entry name" value="CUSTOS"/>
    <property type="match status" value="1"/>
</dbReference>
<evidence type="ECO:0000256" key="2">
    <source>
        <dbReference type="ARBA" id="ARBA00008632"/>
    </source>
</evidence>
<gene>
    <name evidence="8" type="ORF">KC01_LOCUS42120</name>
</gene>
<feature type="region of interest" description="Disordered" evidence="7">
    <location>
        <begin position="1"/>
        <end position="23"/>
    </location>
</feature>
<name>A0AAV2MS72_KNICA</name>
<proteinExistence type="inferred from homology"/>
<evidence type="ECO:0000256" key="6">
    <source>
        <dbReference type="ARBA" id="ARBA00023242"/>
    </source>
</evidence>
<dbReference type="GO" id="GO:0005635">
    <property type="term" value="C:nuclear envelope"/>
    <property type="evidence" value="ECO:0007669"/>
    <property type="project" value="UniProtKB-SubCell"/>
</dbReference>
<protein>
    <recommendedName>
        <fullName evidence="3">Protein CUSTOS</fullName>
    </recommendedName>
</protein>
<keyword evidence="4" id="KW-0217">Developmental protein</keyword>
<reference evidence="8 9" key="1">
    <citation type="submission" date="2024-04" db="EMBL/GenBank/DDBJ databases">
        <authorList>
            <person name="Waldvogel A.-M."/>
            <person name="Schoenle A."/>
        </authorList>
    </citation>
    <scope>NUCLEOTIDE SEQUENCE [LARGE SCALE GENOMIC DNA]</scope>
</reference>
<dbReference type="Proteomes" id="UP001497482">
    <property type="component" value="Chromosome 9"/>
</dbReference>
<dbReference type="AlphaFoldDB" id="A0AAV2MS72"/>
<dbReference type="GO" id="GO:0030178">
    <property type="term" value="P:negative regulation of Wnt signaling pathway"/>
    <property type="evidence" value="ECO:0007669"/>
    <property type="project" value="TreeGrafter"/>
</dbReference>
<sequence length="138" mass="15120">MAARGIDPCGNSSSSDDEQFRRCQEAVWVSPESKRQDPSSSQKPSKRLVVADHDHDANELQVTQGFQIHVAKKLGAILDSVISEKPSSAQIGMKTDNSDSRDDDDEGFRLFSTSIPGQKPEEPPPKRRPIPSSSDSDI</sequence>
<feature type="region of interest" description="Disordered" evidence="7">
    <location>
        <begin position="83"/>
        <end position="138"/>
    </location>
</feature>
<dbReference type="EMBL" id="OZ035831">
    <property type="protein sequence ID" value="CAL1616349.1"/>
    <property type="molecule type" value="Genomic_DNA"/>
</dbReference>
<evidence type="ECO:0000256" key="1">
    <source>
        <dbReference type="ARBA" id="ARBA00004259"/>
    </source>
</evidence>
<evidence type="ECO:0000313" key="9">
    <source>
        <dbReference type="Proteomes" id="UP001497482"/>
    </source>
</evidence>